<evidence type="ECO:0000256" key="2">
    <source>
        <dbReference type="ARBA" id="ARBA00022448"/>
    </source>
</evidence>
<feature type="transmembrane region" description="Helical" evidence="7">
    <location>
        <begin position="75"/>
        <end position="94"/>
    </location>
</feature>
<feature type="transmembrane region" description="Helical" evidence="7">
    <location>
        <begin position="35"/>
        <end position="54"/>
    </location>
</feature>
<evidence type="ECO:0000313" key="9">
    <source>
        <dbReference type="Proteomes" id="UP000321721"/>
    </source>
</evidence>
<evidence type="ECO:0000256" key="1">
    <source>
        <dbReference type="ARBA" id="ARBA00004141"/>
    </source>
</evidence>
<accession>A0A5C6RU12</accession>
<feature type="transmembrane region" description="Helical" evidence="7">
    <location>
        <begin position="384"/>
        <end position="406"/>
    </location>
</feature>
<dbReference type="GO" id="GO:0005384">
    <property type="term" value="F:manganese ion transmembrane transporter activity"/>
    <property type="evidence" value="ECO:0007669"/>
    <property type="project" value="TreeGrafter"/>
</dbReference>
<feature type="transmembrane region" description="Helical" evidence="7">
    <location>
        <begin position="114"/>
        <end position="133"/>
    </location>
</feature>
<proteinExistence type="predicted"/>
<dbReference type="PANTHER" id="PTHR11706:SF33">
    <property type="entry name" value="NATURAL RESISTANCE-ASSOCIATED MACROPHAGE PROTEIN 2"/>
    <property type="match status" value="1"/>
</dbReference>
<feature type="transmembrane region" description="Helical" evidence="7">
    <location>
        <begin position="12"/>
        <end position="29"/>
    </location>
</feature>
<comment type="caution">
    <text evidence="8">The sequence shown here is derived from an EMBL/GenBank/DDBJ whole genome shotgun (WGS) entry which is preliminary data.</text>
</comment>
<dbReference type="NCBIfam" id="NF037982">
    <property type="entry name" value="Nramp_1"/>
    <property type="match status" value="1"/>
</dbReference>
<feature type="transmembrane region" description="Helical" evidence="7">
    <location>
        <begin position="322"/>
        <end position="342"/>
    </location>
</feature>
<dbReference type="Proteomes" id="UP000321721">
    <property type="component" value="Unassembled WGS sequence"/>
</dbReference>
<comment type="subcellular location">
    <subcellularLocation>
        <location evidence="1">Membrane</location>
        <topology evidence="1">Multi-pass membrane protein</topology>
    </subcellularLocation>
</comment>
<feature type="transmembrane region" description="Helical" evidence="7">
    <location>
        <begin position="145"/>
        <end position="164"/>
    </location>
</feature>
<dbReference type="AlphaFoldDB" id="A0A5C6RU12"/>
<keyword evidence="3 7" id="KW-0812">Transmembrane</keyword>
<reference evidence="8 9" key="1">
    <citation type="submission" date="2019-08" db="EMBL/GenBank/DDBJ databases">
        <title>Genome of Vicingus serpentipes NCIMB 15042.</title>
        <authorList>
            <person name="Bowman J.P."/>
        </authorList>
    </citation>
    <scope>NUCLEOTIDE SEQUENCE [LARGE SCALE GENOMIC DNA]</scope>
    <source>
        <strain evidence="8 9">NCIMB 15042</strain>
    </source>
</reference>
<dbReference type="Pfam" id="PF01566">
    <property type="entry name" value="Nramp"/>
    <property type="match status" value="1"/>
</dbReference>
<keyword evidence="2" id="KW-0813">Transport</keyword>
<dbReference type="RefSeq" id="WP_147100586.1">
    <property type="nucleotide sequence ID" value="NZ_VOOS01000003.1"/>
</dbReference>
<evidence type="ECO:0000256" key="5">
    <source>
        <dbReference type="ARBA" id="ARBA00022989"/>
    </source>
</evidence>
<dbReference type="InterPro" id="IPR001046">
    <property type="entry name" value="NRAMP_fam"/>
</dbReference>
<evidence type="ECO:0000256" key="4">
    <source>
        <dbReference type="ARBA" id="ARBA00022847"/>
    </source>
</evidence>
<dbReference type="GO" id="GO:0034755">
    <property type="term" value="P:iron ion transmembrane transport"/>
    <property type="evidence" value="ECO:0007669"/>
    <property type="project" value="TreeGrafter"/>
</dbReference>
<feature type="transmembrane region" description="Helical" evidence="7">
    <location>
        <begin position="228"/>
        <end position="249"/>
    </location>
</feature>
<dbReference type="GO" id="GO:0015086">
    <property type="term" value="F:cadmium ion transmembrane transporter activity"/>
    <property type="evidence" value="ECO:0007669"/>
    <property type="project" value="TreeGrafter"/>
</dbReference>
<dbReference type="PANTHER" id="PTHR11706">
    <property type="entry name" value="SOLUTE CARRIER PROTEIN FAMILY 11 MEMBER"/>
    <property type="match status" value="1"/>
</dbReference>
<dbReference type="GO" id="GO:0015293">
    <property type="term" value="F:symporter activity"/>
    <property type="evidence" value="ECO:0007669"/>
    <property type="project" value="UniProtKB-KW"/>
</dbReference>
<protein>
    <submittedName>
        <fullName evidence="8">Divalent metal cation transporter</fullName>
    </submittedName>
</protein>
<name>A0A5C6RU12_9FLAO</name>
<dbReference type="EMBL" id="VOOS01000003">
    <property type="protein sequence ID" value="TXB65499.1"/>
    <property type="molecule type" value="Genomic_DNA"/>
</dbReference>
<dbReference type="Gene3D" id="1.20.1740.10">
    <property type="entry name" value="Amino acid/polyamine transporter I"/>
    <property type="match status" value="1"/>
</dbReference>
<organism evidence="8 9">
    <name type="scientific">Vicingus serpentipes</name>
    <dbReference type="NCBI Taxonomy" id="1926625"/>
    <lineage>
        <taxon>Bacteria</taxon>
        <taxon>Pseudomonadati</taxon>
        <taxon>Bacteroidota</taxon>
        <taxon>Flavobacteriia</taxon>
        <taxon>Flavobacteriales</taxon>
        <taxon>Vicingaceae</taxon>
        <taxon>Vicingus</taxon>
    </lineage>
</organism>
<keyword evidence="5 7" id="KW-1133">Transmembrane helix</keyword>
<evidence type="ECO:0000256" key="3">
    <source>
        <dbReference type="ARBA" id="ARBA00022692"/>
    </source>
</evidence>
<dbReference type="OrthoDB" id="4858698at2"/>
<sequence length="411" mass="45126">MKTPWYKILGPGLLYAGAAIGVSHLVQSTRAGADFGYGLVWAILIANFLKYPFFEFGPRYAASTGNSLLYGYKAIGNWALYLFIAITFISMFIIQSAVTVVTAGLASEISGLDISPWLMSTILLAICTSILLVGKYTVLDKVMKVIILTLSVSTIIALVAAFTGHNEQYQEYMVSFTFSEKSHVLFLIALMGWMPAPFDISVWHSLWTAEKNNHQKSNLKEALLDFKIGYWGTMILALCFVSLGAITIYGSGIELQNSGGAFAKQLIGIYTNNIGSCAYFVIAIAAFTTMLSTTITCLDASPRTLTESCNLIIGNAKYNKKFYILWILILAIGTVFILAFYLTNMKALVDFATTLAFLSSPIIAILNYLVITGKTMPTENKPSLLLKGLSWLGIIYFIGFSIYFLILTNSI</sequence>
<keyword evidence="4" id="KW-0769">Symport</keyword>
<evidence type="ECO:0000313" key="8">
    <source>
        <dbReference type="EMBL" id="TXB65499.1"/>
    </source>
</evidence>
<gene>
    <name evidence="8" type="ORF">FRY74_08740</name>
</gene>
<dbReference type="GO" id="GO:0005886">
    <property type="term" value="C:plasma membrane"/>
    <property type="evidence" value="ECO:0007669"/>
    <property type="project" value="TreeGrafter"/>
</dbReference>
<evidence type="ECO:0000256" key="7">
    <source>
        <dbReference type="SAM" id="Phobius"/>
    </source>
</evidence>
<feature type="transmembrane region" description="Helical" evidence="7">
    <location>
        <begin position="348"/>
        <end position="372"/>
    </location>
</feature>
<feature type="transmembrane region" description="Helical" evidence="7">
    <location>
        <begin position="184"/>
        <end position="207"/>
    </location>
</feature>
<evidence type="ECO:0000256" key="6">
    <source>
        <dbReference type="ARBA" id="ARBA00023136"/>
    </source>
</evidence>
<keyword evidence="9" id="KW-1185">Reference proteome</keyword>
<keyword evidence="6 7" id="KW-0472">Membrane</keyword>